<dbReference type="AlphaFoldDB" id="A0A7I7SHE0"/>
<sequence>MSFSRLLADAEPDKAARAAVRMAHAIVERPSVSAEERANAQRLIDLGPESVERLLRKARERHLAGHRQRAGAAQAPPLAVPTLADAAIQEGRAPLVLHVRAGSPDAEVSIYGSAGATEIHYGGERYQIVPE</sequence>
<name>A0A7I7SHE0_9MYCO</name>
<proteinExistence type="predicted"/>
<accession>A0A7I7SHE0</accession>
<dbReference type="EMBL" id="NCXO01000088">
    <property type="protein sequence ID" value="OSC23706.1"/>
    <property type="molecule type" value="Genomic_DNA"/>
</dbReference>
<dbReference type="Proteomes" id="UP000193577">
    <property type="component" value="Unassembled WGS sequence"/>
</dbReference>
<gene>
    <name evidence="1" type="ORF">B8W67_19815</name>
</gene>
<keyword evidence="2" id="KW-1185">Reference proteome</keyword>
<dbReference type="RefSeq" id="WP_085305895.1">
    <property type="nucleotide sequence ID" value="NZ_AP022594.1"/>
</dbReference>
<reference evidence="1 2" key="1">
    <citation type="submission" date="2017-04" db="EMBL/GenBank/DDBJ databases">
        <title>The new phylogeny of genus Mycobacterium.</title>
        <authorList>
            <person name="Tortoli E."/>
            <person name="Trovato A."/>
            <person name="Cirillo D.M."/>
        </authorList>
    </citation>
    <scope>NUCLEOTIDE SEQUENCE [LARGE SCALE GENOMIC DNA]</scope>
    <source>
        <strain evidence="1 2">KCTC 19819</strain>
    </source>
</reference>
<protein>
    <submittedName>
        <fullName evidence="1">Uncharacterized protein</fullName>
    </submittedName>
</protein>
<evidence type="ECO:0000313" key="1">
    <source>
        <dbReference type="EMBL" id="OSC23706.1"/>
    </source>
</evidence>
<evidence type="ECO:0000313" key="2">
    <source>
        <dbReference type="Proteomes" id="UP000193577"/>
    </source>
</evidence>
<organism evidence="1 2">
    <name type="scientific">Mycolicibacillus koreensis</name>
    <dbReference type="NCBI Taxonomy" id="1069220"/>
    <lineage>
        <taxon>Bacteria</taxon>
        <taxon>Bacillati</taxon>
        <taxon>Actinomycetota</taxon>
        <taxon>Actinomycetes</taxon>
        <taxon>Mycobacteriales</taxon>
        <taxon>Mycobacteriaceae</taxon>
        <taxon>Mycolicibacillus</taxon>
    </lineage>
</organism>
<comment type="caution">
    <text evidence="1">The sequence shown here is derived from an EMBL/GenBank/DDBJ whole genome shotgun (WGS) entry which is preliminary data.</text>
</comment>